<organism evidence="3 4">
    <name type="scientific">Menidia menidia</name>
    <name type="common">Atlantic silverside</name>
    <dbReference type="NCBI Taxonomy" id="238744"/>
    <lineage>
        <taxon>Eukaryota</taxon>
        <taxon>Metazoa</taxon>
        <taxon>Chordata</taxon>
        <taxon>Craniata</taxon>
        <taxon>Vertebrata</taxon>
        <taxon>Euteleostomi</taxon>
        <taxon>Actinopterygii</taxon>
        <taxon>Neopterygii</taxon>
        <taxon>Teleostei</taxon>
        <taxon>Neoteleostei</taxon>
        <taxon>Acanthomorphata</taxon>
        <taxon>Ovalentaria</taxon>
        <taxon>Atherinomorphae</taxon>
        <taxon>Atheriniformes</taxon>
        <taxon>Atherinopsidae</taxon>
        <taxon>Menidiinae</taxon>
        <taxon>Menidia</taxon>
    </lineage>
</organism>
<sequence>MALITSLRSSMSTILLRLRLLWLPNSLTAATTASEQNAKPNAPEQMHGRAMELNPDSSAESRARRTVLSNRTLALPPASPPTGPTACSSLLHVRFPPVVTTTSPVGILPFVDFKLYRRAACPDQGGSGPLAVIQILPGSAHQSIDLQLGDVPLTQQHLQPITEARNSKAAKPGLKVTHPRHQATPGSDLDYPQDGTGIGIRLSWGQDRNPLLTWGKLSGAAFGARFYLQFFLRSSTLFLGIRWLILRLRGSETALICAEELRPTRAALSWDWRRDALLEPHLPGHVSDLLIRYRSWGLPHVFFLLLDFFLHLFQHLIGVTLPTVGLTYLLYGTEQLFHMTPIAPVVVSVNLPVLIIKNVASASTFLHQILQLFVQTDKFFDPRSLQLVSVRKHHCSVFQSLMGEILTDFPDDVFLLLGEFLHLQHNEKSVRPRSALCDAPDDLSPKRALAPRRVKKTVGVYQGQVFSTDPPEVQKKPKSQDHWIGEVSSRVFLHQPVDGPEQLRPLELVAPVVILLVVLPVFAVEDVAPASTLLHQIIQTGTLNYILLYFHLFGQLVTVSEDHNCMLQKHNQKGVRPGGALYDAPQDFKLHVLLRAAGTEDTRGVNQSEVPAIDTPAFSMSNTSVRIIKTLHFECGLPKYDISQAALPIPRSSEQDNS</sequence>
<feature type="chain" id="PRO_5035788041" evidence="2">
    <location>
        <begin position="30"/>
        <end position="658"/>
    </location>
</feature>
<evidence type="ECO:0000256" key="1">
    <source>
        <dbReference type="SAM" id="MobiDB-lite"/>
    </source>
</evidence>
<gene>
    <name evidence="3" type="ORF">MMEN_LOCUS13072</name>
</gene>
<evidence type="ECO:0000313" key="3">
    <source>
        <dbReference type="EMBL" id="CAG5929451.1"/>
    </source>
</evidence>
<keyword evidence="4" id="KW-1185">Reference proteome</keyword>
<dbReference type="EMBL" id="CAJRST010014446">
    <property type="protein sequence ID" value="CAG5929451.1"/>
    <property type="molecule type" value="Genomic_DNA"/>
</dbReference>
<protein>
    <submittedName>
        <fullName evidence="3">(Atlantic silverside) hypothetical protein</fullName>
    </submittedName>
</protein>
<feature type="region of interest" description="Disordered" evidence="1">
    <location>
        <begin position="164"/>
        <end position="190"/>
    </location>
</feature>
<feature type="region of interest" description="Disordered" evidence="1">
    <location>
        <begin position="32"/>
        <end position="61"/>
    </location>
</feature>
<feature type="signal peptide" evidence="2">
    <location>
        <begin position="1"/>
        <end position="29"/>
    </location>
</feature>
<evidence type="ECO:0000256" key="2">
    <source>
        <dbReference type="SAM" id="SignalP"/>
    </source>
</evidence>
<evidence type="ECO:0000313" key="4">
    <source>
        <dbReference type="Proteomes" id="UP000677803"/>
    </source>
</evidence>
<proteinExistence type="predicted"/>
<reference evidence="3" key="1">
    <citation type="submission" date="2021-05" db="EMBL/GenBank/DDBJ databases">
        <authorList>
            <person name="Tigano A."/>
        </authorList>
    </citation>
    <scope>NUCLEOTIDE SEQUENCE</scope>
</reference>
<accession>A0A8S4B4R5</accession>
<keyword evidence="2" id="KW-0732">Signal</keyword>
<dbReference type="AlphaFoldDB" id="A0A8S4B4R5"/>
<comment type="caution">
    <text evidence="3">The sequence shown here is derived from an EMBL/GenBank/DDBJ whole genome shotgun (WGS) entry which is preliminary data.</text>
</comment>
<name>A0A8S4B4R5_9TELE</name>
<dbReference type="Proteomes" id="UP000677803">
    <property type="component" value="Unassembled WGS sequence"/>
</dbReference>